<feature type="active site" evidence="2">
    <location>
        <position position="328"/>
    </location>
</feature>
<dbReference type="NCBIfam" id="NF001209">
    <property type="entry name" value="PRK00175.1"/>
    <property type="match status" value="1"/>
</dbReference>
<dbReference type="GO" id="GO:0004414">
    <property type="term" value="F:homoserine O-acetyltransferase activity"/>
    <property type="evidence" value="ECO:0007669"/>
    <property type="project" value="UniProtKB-EC"/>
</dbReference>
<feature type="site" description="Important for acyl-CoA specificity" evidence="2">
    <location>
        <position position="195"/>
    </location>
</feature>
<comment type="caution">
    <text evidence="4">The sequence shown here is derived from an EMBL/GenBank/DDBJ whole genome shotgun (WGS) entry which is preliminary data.</text>
</comment>
<dbReference type="InterPro" id="IPR000073">
    <property type="entry name" value="AB_hydrolase_1"/>
</dbReference>
<dbReference type="SUPFAM" id="SSF53474">
    <property type="entry name" value="alpha/beta-Hydrolases"/>
    <property type="match status" value="1"/>
</dbReference>
<feature type="binding site" evidence="2">
    <location>
        <position position="227"/>
    </location>
    <ligand>
        <name>substrate</name>
    </ligand>
</feature>
<organism evidence="4 5">
    <name type="scientific">Neorhizobium huautlense</name>
    <dbReference type="NCBI Taxonomy" id="67774"/>
    <lineage>
        <taxon>Bacteria</taxon>
        <taxon>Pseudomonadati</taxon>
        <taxon>Pseudomonadota</taxon>
        <taxon>Alphaproteobacteria</taxon>
        <taxon>Hyphomicrobiales</taxon>
        <taxon>Rhizobiaceae</taxon>
        <taxon>Rhizobium/Agrobacterium group</taxon>
        <taxon>Neorhizobium</taxon>
    </lineage>
</organism>
<keyword evidence="5" id="KW-1185">Reference proteome</keyword>
<evidence type="ECO:0000313" key="5">
    <source>
        <dbReference type="Proteomes" id="UP001241472"/>
    </source>
</evidence>
<dbReference type="Gene3D" id="1.10.1740.110">
    <property type="match status" value="1"/>
</dbReference>
<dbReference type="EC" id="2.3.1.-" evidence="2"/>
<feature type="active site" description="Nucleophile" evidence="2">
    <location>
        <position position="158"/>
    </location>
</feature>
<feature type="active site" evidence="2">
    <location>
        <position position="361"/>
    </location>
</feature>
<name>A0ABT9PM76_9HYPH</name>
<dbReference type="HAMAP" id="MF_00296">
    <property type="entry name" value="MetX_acyltransf"/>
    <property type="match status" value="1"/>
</dbReference>
<dbReference type="EMBL" id="JAUSRF010000001">
    <property type="protein sequence ID" value="MDP9835572.1"/>
    <property type="molecule type" value="Genomic_DNA"/>
</dbReference>
<protein>
    <recommendedName>
        <fullName evidence="2">Probable acyltransferase</fullName>
        <ecNumber evidence="2">2.3.1.-</ecNumber>
    </recommendedName>
</protein>
<evidence type="ECO:0000259" key="3">
    <source>
        <dbReference type="Pfam" id="PF00561"/>
    </source>
</evidence>
<dbReference type="InterPro" id="IPR008220">
    <property type="entry name" value="HAT_MetX-like"/>
</dbReference>
<dbReference type="PANTHER" id="PTHR32268:SF11">
    <property type="entry name" value="HOMOSERINE O-ACETYLTRANSFERASE"/>
    <property type="match status" value="1"/>
</dbReference>
<comment type="similarity">
    <text evidence="2">Belongs to the AB hydrolase superfamily. MetX family.</text>
</comment>
<evidence type="ECO:0000313" key="4">
    <source>
        <dbReference type="EMBL" id="MDP9835572.1"/>
    </source>
</evidence>
<dbReference type="RefSeq" id="WP_306830326.1">
    <property type="nucleotide sequence ID" value="NZ_JAUSRF010000001.1"/>
</dbReference>
<dbReference type="PANTHER" id="PTHR32268">
    <property type="entry name" value="HOMOSERINE O-ACETYLTRANSFERASE"/>
    <property type="match status" value="1"/>
</dbReference>
<feature type="binding site" evidence="2">
    <location>
        <position position="362"/>
    </location>
    <ligand>
        <name>substrate</name>
    </ligand>
</feature>
<keyword evidence="2" id="KW-0963">Cytoplasm</keyword>
<dbReference type="PIRSF" id="PIRSF000443">
    <property type="entry name" value="Homoser_Ac_trans"/>
    <property type="match status" value="1"/>
</dbReference>
<evidence type="ECO:0000256" key="2">
    <source>
        <dbReference type="HAMAP-Rule" id="MF_00296"/>
    </source>
</evidence>
<dbReference type="NCBIfam" id="TIGR01392">
    <property type="entry name" value="homoserO_Ac_trn"/>
    <property type="match status" value="1"/>
</dbReference>
<keyword evidence="2" id="KW-0028">Amino-acid biosynthesis</keyword>
<comment type="caution">
    <text evidence="2">Lacks conserved residue(s) required for the propagation of feature annotation.</text>
</comment>
<dbReference type="Proteomes" id="UP001241472">
    <property type="component" value="Unassembled WGS sequence"/>
</dbReference>
<dbReference type="Gene3D" id="3.40.50.1820">
    <property type="entry name" value="alpha/beta hydrolase"/>
    <property type="match status" value="1"/>
</dbReference>
<sequence length="392" mass="42621">MDHQSVPDMPAEIIPPATRLMALADRFQLKAGGELHRARLGYETWGRLSPARDNAILLLGGFSASAHAASNADDPSAGWWERMIGPGKPIDTDRWFVICIASLGGCFGSTGPASINPATGQRYRLGFPEVSIEDTAEAAVQAVRRLGIAQLACVIGTSMGGMTALSLLCRHPGLARSHINISGACQATAFAIAIRSLQRQAITSDPEWREGYYSRATAPSAGMRLARMLGTLSYRSIEEWDIRFGRTPIGRERAVPNPKASFAPEFMIETYLHQQADRFIGRYDPNCYLYLSRAIDRFDLGDQTGGDIMAALSRAAIDQALVIGVTSDLLFPLCQQEMIAEGLRRGDVATETLRITSLRGHDAFLADFEQFGPPIGRFLTSIACRQPDCANA</sequence>
<dbReference type="Pfam" id="PF00561">
    <property type="entry name" value="Abhydrolase_1"/>
    <property type="match status" value="1"/>
</dbReference>
<reference evidence="4 5" key="1">
    <citation type="submission" date="2023-07" db="EMBL/GenBank/DDBJ databases">
        <title>Sorghum-associated microbial communities from plants grown in Nebraska, USA.</title>
        <authorList>
            <person name="Schachtman D."/>
        </authorList>
    </citation>
    <scope>NUCLEOTIDE SEQUENCE [LARGE SCALE GENOMIC DNA]</scope>
    <source>
        <strain evidence="4 5">DS1307</strain>
    </source>
</reference>
<accession>A0ABT9PM76</accession>
<gene>
    <name evidence="4" type="ORF">J2T09_000313</name>
</gene>
<comment type="subunit">
    <text evidence="2">Homodimer.</text>
</comment>
<dbReference type="InterPro" id="IPR029058">
    <property type="entry name" value="AB_hydrolase_fold"/>
</dbReference>
<comment type="subcellular location">
    <subcellularLocation>
        <location evidence="2">Cytoplasm</location>
    </subcellularLocation>
</comment>
<evidence type="ECO:0000256" key="1">
    <source>
        <dbReference type="ARBA" id="ARBA00022679"/>
    </source>
</evidence>
<feature type="domain" description="AB hydrolase-1" evidence="3">
    <location>
        <begin position="55"/>
        <end position="343"/>
    </location>
</feature>
<keyword evidence="2 4" id="KW-0012">Acyltransferase</keyword>
<keyword evidence="1 2" id="KW-0808">Transferase</keyword>
<proteinExistence type="inferred from homology"/>